<sequence>MLRQKPLLAVTALALFLLSFSSYNRPSATARIDAQALYASFAAEADTLLVVSEAYQKLQNSQSSLKKALSETRLAYKQISFLLEYYYPAFTEAHLNGAPLLHAEKYSTHSLVKPPKGLQVLDEMIFAEDAAQQRSEIAILCRELANKCRELQPELNRKTFLLEEVVEACRMELIRLFSMGIAGFDTPGSANALPEAASAIDAMKTVLDGQAILQGTRYADRIAPLLESARQQLLASPDFDTFDRLAFLKAYINPLYQQLGHLQSDLGLEAAVPFPTGRNAQSANLFAPDFLDPYFYTELQRQEDNASLRTLGRQLFYDERLSRSGDISCATCHKPELAFTDGQPKSDSNVKGETVLRNAPTLLNAVYADRFFYDMRAFTLEQQAEHVIYNTDEFNTEYEAILSFLNKDKGYARQFKAIFGRGRINRDRFAKALSSYVLSLQSFDSPFDQYVRGETTALSDEAKLGFNLFMGKAACGTCHFPPTFSGLMPPYYTKNESEILGVLQSPYSLQKKADPDPGRQNNGLHYEDVWIYGQSFRTPGLRNVEKTAPYFHNGAYPTLEMALEFYNHGGGAGLGLDVPNQTLPPDALGLSPKEKGAIVAFLKSLTDVKY</sequence>
<evidence type="ECO:0000313" key="11">
    <source>
        <dbReference type="Proteomes" id="UP000321580"/>
    </source>
</evidence>
<keyword evidence="6 7" id="KW-0408">Iron</keyword>
<dbReference type="Gene3D" id="1.10.760.10">
    <property type="entry name" value="Cytochrome c-like domain"/>
    <property type="match status" value="2"/>
</dbReference>
<dbReference type="InterPro" id="IPR036909">
    <property type="entry name" value="Cyt_c-like_dom_sf"/>
</dbReference>
<dbReference type="Gene3D" id="1.20.1420.20">
    <property type="entry name" value="M75 peptidase, HXXE motif"/>
    <property type="match status" value="1"/>
</dbReference>
<evidence type="ECO:0000256" key="1">
    <source>
        <dbReference type="ARBA" id="ARBA00004196"/>
    </source>
</evidence>
<keyword evidence="11" id="KW-1185">Reference proteome</keyword>
<dbReference type="PROSITE" id="PS51007">
    <property type="entry name" value="CYTC"/>
    <property type="match status" value="1"/>
</dbReference>
<accession>A0A5C6S3H3</accession>
<reference evidence="10 11" key="1">
    <citation type="submission" date="2019-08" db="EMBL/GenBank/DDBJ databases">
        <title>Genome of Phaeodactylibacter luteus.</title>
        <authorList>
            <person name="Bowman J.P."/>
        </authorList>
    </citation>
    <scope>NUCLEOTIDE SEQUENCE [LARGE SCALE GENOMIC DNA]</scope>
    <source>
        <strain evidence="10 11">KCTC 42180</strain>
    </source>
</reference>
<dbReference type="InterPro" id="IPR009056">
    <property type="entry name" value="Cyt_c-like_dom"/>
</dbReference>
<dbReference type="Proteomes" id="UP000321580">
    <property type="component" value="Unassembled WGS sequence"/>
</dbReference>
<proteinExistence type="predicted"/>
<dbReference type="GO" id="GO:0009055">
    <property type="term" value="F:electron transfer activity"/>
    <property type="evidence" value="ECO:0007669"/>
    <property type="project" value="InterPro"/>
</dbReference>
<evidence type="ECO:0000256" key="3">
    <source>
        <dbReference type="ARBA" id="ARBA00022723"/>
    </source>
</evidence>
<evidence type="ECO:0000256" key="2">
    <source>
        <dbReference type="ARBA" id="ARBA00022617"/>
    </source>
</evidence>
<evidence type="ECO:0000313" key="10">
    <source>
        <dbReference type="EMBL" id="TXB68826.1"/>
    </source>
</evidence>
<comment type="subcellular location">
    <subcellularLocation>
        <location evidence="1">Cell envelope</location>
    </subcellularLocation>
</comment>
<feature type="signal peptide" evidence="8">
    <location>
        <begin position="1"/>
        <end position="24"/>
    </location>
</feature>
<organism evidence="10 11">
    <name type="scientific">Phaeodactylibacter luteus</name>
    <dbReference type="NCBI Taxonomy" id="1564516"/>
    <lineage>
        <taxon>Bacteria</taxon>
        <taxon>Pseudomonadati</taxon>
        <taxon>Bacteroidota</taxon>
        <taxon>Saprospiria</taxon>
        <taxon>Saprospirales</taxon>
        <taxon>Haliscomenobacteraceae</taxon>
        <taxon>Phaeodactylibacter</taxon>
    </lineage>
</organism>
<dbReference type="OrthoDB" id="9805202at2"/>
<evidence type="ECO:0000259" key="9">
    <source>
        <dbReference type="PROSITE" id="PS51007"/>
    </source>
</evidence>
<dbReference type="GO" id="GO:0030313">
    <property type="term" value="C:cell envelope"/>
    <property type="evidence" value="ECO:0007669"/>
    <property type="project" value="UniProtKB-SubCell"/>
</dbReference>
<keyword evidence="4 8" id="KW-0732">Signal</keyword>
<keyword evidence="10" id="KW-0575">Peroxidase</keyword>
<dbReference type="SUPFAM" id="SSF46626">
    <property type="entry name" value="Cytochrome c"/>
    <property type="match status" value="2"/>
</dbReference>
<name>A0A5C6S3H3_9BACT</name>
<protein>
    <submittedName>
        <fullName evidence="10">Cytochrome-c peroxidase</fullName>
    </submittedName>
</protein>
<evidence type="ECO:0000256" key="8">
    <source>
        <dbReference type="SAM" id="SignalP"/>
    </source>
</evidence>
<keyword evidence="5" id="KW-0560">Oxidoreductase</keyword>
<dbReference type="InterPro" id="IPR004852">
    <property type="entry name" value="Di-haem_cyt_c_peroxidsae"/>
</dbReference>
<dbReference type="Pfam" id="PF03150">
    <property type="entry name" value="CCP_MauG"/>
    <property type="match status" value="1"/>
</dbReference>
<dbReference type="RefSeq" id="WP_147165712.1">
    <property type="nucleotide sequence ID" value="NZ_VOOR01000003.1"/>
</dbReference>
<dbReference type="PANTHER" id="PTHR30600:SF10">
    <property type="entry name" value="BLL6722 PROTEIN"/>
    <property type="match status" value="1"/>
</dbReference>
<feature type="domain" description="Cytochrome c" evidence="9">
    <location>
        <begin position="460"/>
        <end position="606"/>
    </location>
</feature>
<evidence type="ECO:0000256" key="4">
    <source>
        <dbReference type="ARBA" id="ARBA00022729"/>
    </source>
</evidence>
<keyword evidence="2 7" id="KW-0349">Heme</keyword>
<evidence type="ECO:0000256" key="6">
    <source>
        <dbReference type="ARBA" id="ARBA00023004"/>
    </source>
</evidence>
<dbReference type="GO" id="GO:0046872">
    <property type="term" value="F:metal ion binding"/>
    <property type="evidence" value="ECO:0007669"/>
    <property type="project" value="UniProtKB-KW"/>
</dbReference>
<gene>
    <name evidence="10" type="ORF">FRY97_01825</name>
</gene>
<dbReference type="GO" id="GO:0004130">
    <property type="term" value="F:cytochrome-c peroxidase activity"/>
    <property type="evidence" value="ECO:0007669"/>
    <property type="project" value="TreeGrafter"/>
</dbReference>
<dbReference type="EMBL" id="VOOR01000003">
    <property type="protein sequence ID" value="TXB68826.1"/>
    <property type="molecule type" value="Genomic_DNA"/>
</dbReference>
<evidence type="ECO:0000256" key="5">
    <source>
        <dbReference type="ARBA" id="ARBA00023002"/>
    </source>
</evidence>
<comment type="caution">
    <text evidence="10">The sequence shown here is derived from an EMBL/GenBank/DDBJ whole genome shotgun (WGS) entry which is preliminary data.</text>
</comment>
<keyword evidence="3 7" id="KW-0479">Metal-binding</keyword>
<dbReference type="GO" id="GO:0020037">
    <property type="term" value="F:heme binding"/>
    <property type="evidence" value="ECO:0007669"/>
    <property type="project" value="InterPro"/>
</dbReference>
<dbReference type="PANTHER" id="PTHR30600">
    <property type="entry name" value="CYTOCHROME C PEROXIDASE-RELATED"/>
    <property type="match status" value="1"/>
</dbReference>
<feature type="chain" id="PRO_5022663760" evidence="8">
    <location>
        <begin position="25"/>
        <end position="610"/>
    </location>
</feature>
<dbReference type="AlphaFoldDB" id="A0A5C6S3H3"/>
<evidence type="ECO:0000256" key="7">
    <source>
        <dbReference type="PROSITE-ProRule" id="PRU00433"/>
    </source>
</evidence>
<dbReference type="InterPro" id="IPR038352">
    <property type="entry name" value="Imelysin_sf"/>
</dbReference>
<dbReference type="InterPro" id="IPR051395">
    <property type="entry name" value="Cytochrome_c_Peroxidase/MauG"/>
</dbReference>